<gene>
    <name evidence="1" type="ORF">GT755_03010</name>
</gene>
<comment type="caution">
    <text evidence="1">The sequence shown here is derived from an EMBL/GenBank/DDBJ whole genome shotgun (WGS) entry which is preliminary data.</text>
</comment>
<evidence type="ECO:0000313" key="1">
    <source>
        <dbReference type="EMBL" id="NAS20652.1"/>
    </source>
</evidence>
<dbReference type="Proteomes" id="UP000479526">
    <property type="component" value="Unassembled WGS sequence"/>
</dbReference>
<dbReference type="EMBL" id="WXEW01000001">
    <property type="protein sequence ID" value="NAS20652.1"/>
    <property type="molecule type" value="Genomic_DNA"/>
</dbReference>
<organism evidence="1 2">
    <name type="scientific">Herbidospora solisilvae</name>
    <dbReference type="NCBI Taxonomy" id="2696284"/>
    <lineage>
        <taxon>Bacteria</taxon>
        <taxon>Bacillati</taxon>
        <taxon>Actinomycetota</taxon>
        <taxon>Actinomycetes</taxon>
        <taxon>Streptosporangiales</taxon>
        <taxon>Streptosporangiaceae</taxon>
        <taxon>Herbidospora</taxon>
    </lineage>
</organism>
<evidence type="ECO:0000313" key="2">
    <source>
        <dbReference type="Proteomes" id="UP000479526"/>
    </source>
</evidence>
<keyword evidence="2" id="KW-1185">Reference proteome</keyword>
<dbReference type="RefSeq" id="WP_161478128.1">
    <property type="nucleotide sequence ID" value="NZ_WXEW01000001.1"/>
</dbReference>
<protein>
    <submittedName>
        <fullName evidence="1">Uncharacterized protein</fullName>
    </submittedName>
</protein>
<proteinExistence type="predicted"/>
<accession>A0A7C9NF09</accession>
<sequence length="154" mass="17580">MTGSLSDEELHDLHALLRRLSEHDVDQFLLWKTPTTYGRVYITITRGLLPGMSEESYDELPPAGWSGPEEGIKRILADMAREGAEPVHVIRRLRDELGEAFSEFTLTRYFLDVFDVSFVHLRRAAAWKELPYGAQLADDEVNALLNPLVIKRDL</sequence>
<reference evidence="1 2" key="1">
    <citation type="submission" date="2020-01" db="EMBL/GenBank/DDBJ databases">
        <title>Herbidospora sp. NEAU-GS84 nov., a novel actinomycete isolated from soil.</title>
        <authorList>
            <person name="Han L."/>
        </authorList>
    </citation>
    <scope>NUCLEOTIDE SEQUENCE [LARGE SCALE GENOMIC DNA]</scope>
    <source>
        <strain evidence="1 2">NEAU-GS84</strain>
    </source>
</reference>
<name>A0A7C9NF09_9ACTN</name>
<dbReference type="AlphaFoldDB" id="A0A7C9NF09"/>